<protein>
    <submittedName>
        <fullName evidence="1">Uncharacterized protein</fullName>
    </submittedName>
</protein>
<name>A0AA38I982_9CUCU</name>
<dbReference type="Proteomes" id="UP001168821">
    <property type="component" value="Unassembled WGS sequence"/>
</dbReference>
<evidence type="ECO:0000313" key="2">
    <source>
        <dbReference type="Proteomes" id="UP001168821"/>
    </source>
</evidence>
<proteinExistence type="predicted"/>
<organism evidence="1 2">
    <name type="scientific">Zophobas morio</name>
    <dbReference type="NCBI Taxonomy" id="2755281"/>
    <lineage>
        <taxon>Eukaryota</taxon>
        <taxon>Metazoa</taxon>
        <taxon>Ecdysozoa</taxon>
        <taxon>Arthropoda</taxon>
        <taxon>Hexapoda</taxon>
        <taxon>Insecta</taxon>
        <taxon>Pterygota</taxon>
        <taxon>Neoptera</taxon>
        <taxon>Endopterygota</taxon>
        <taxon>Coleoptera</taxon>
        <taxon>Polyphaga</taxon>
        <taxon>Cucujiformia</taxon>
        <taxon>Tenebrionidae</taxon>
        <taxon>Zophobas</taxon>
    </lineage>
</organism>
<comment type="caution">
    <text evidence="1">The sequence shown here is derived from an EMBL/GenBank/DDBJ whole genome shotgun (WGS) entry which is preliminary data.</text>
</comment>
<sequence>MYTARLREFLPRRVRNEQVDTPLSHRGRHGRPITNDVVLLRRQIPTTFAARSSFREPIQLEMQKCEELSIMLSERFPVIIQTLVRNLSPTLALCNAVIVVTPISDF</sequence>
<reference evidence="1" key="1">
    <citation type="journal article" date="2023" name="G3 (Bethesda)">
        <title>Whole genome assemblies of Zophobas morio and Tenebrio molitor.</title>
        <authorList>
            <person name="Kaur S."/>
            <person name="Stinson S.A."/>
            <person name="diCenzo G.C."/>
        </authorList>
    </citation>
    <scope>NUCLEOTIDE SEQUENCE</scope>
    <source>
        <strain evidence="1">QUZm001</strain>
    </source>
</reference>
<gene>
    <name evidence="1" type="ORF">Zmor_022016</name>
</gene>
<keyword evidence="2" id="KW-1185">Reference proteome</keyword>
<dbReference type="EMBL" id="JALNTZ010000006">
    <property type="protein sequence ID" value="KAJ3650321.1"/>
    <property type="molecule type" value="Genomic_DNA"/>
</dbReference>
<evidence type="ECO:0000313" key="1">
    <source>
        <dbReference type="EMBL" id="KAJ3650321.1"/>
    </source>
</evidence>
<accession>A0AA38I982</accession>
<dbReference type="AlphaFoldDB" id="A0AA38I982"/>